<gene>
    <name evidence="2" type="ORF">UT30_C0006G0043</name>
</gene>
<dbReference type="AlphaFoldDB" id="A0A0G0MKI3"/>
<keyword evidence="1" id="KW-1133">Transmembrane helix</keyword>
<keyword evidence="1" id="KW-0472">Membrane</keyword>
<proteinExistence type="predicted"/>
<keyword evidence="1" id="KW-0812">Transmembrane</keyword>
<evidence type="ECO:0008006" key="4">
    <source>
        <dbReference type="Google" id="ProtNLM"/>
    </source>
</evidence>
<feature type="transmembrane region" description="Helical" evidence="1">
    <location>
        <begin position="263"/>
        <end position="285"/>
    </location>
</feature>
<comment type="caution">
    <text evidence="2">The sequence shown here is derived from an EMBL/GenBank/DDBJ whole genome shotgun (WGS) entry which is preliminary data.</text>
</comment>
<feature type="transmembrane region" description="Helical" evidence="1">
    <location>
        <begin position="125"/>
        <end position="146"/>
    </location>
</feature>
<evidence type="ECO:0000313" key="3">
    <source>
        <dbReference type="Proteomes" id="UP000033935"/>
    </source>
</evidence>
<evidence type="ECO:0000313" key="2">
    <source>
        <dbReference type="EMBL" id="KKR04549.1"/>
    </source>
</evidence>
<dbReference type="EMBL" id="LBWG01000006">
    <property type="protein sequence ID" value="KKR04549.1"/>
    <property type="molecule type" value="Genomic_DNA"/>
</dbReference>
<feature type="transmembrane region" description="Helical" evidence="1">
    <location>
        <begin position="222"/>
        <end position="243"/>
    </location>
</feature>
<protein>
    <recommendedName>
        <fullName evidence="4">Glycerophosphoryl diester phosphodiesterase membrane domain-containing protein</fullName>
    </recommendedName>
</protein>
<name>A0A0G0MKI3_9BACT</name>
<dbReference type="Proteomes" id="UP000033935">
    <property type="component" value="Unassembled WGS sequence"/>
</dbReference>
<feature type="transmembrane region" description="Helical" evidence="1">
    <location>
        <begin position="67"/>
        <end position="86"/>
    </location>
</feature>
<organism evidence="2 3">
    <name type="scientific">Candidatus Uhrbacteria bacterium GW2011_GWF2_39_13</name>
    <dbReference type="NCBI Taxonomy" id="1618995"/>
    <lineage>
        <taxon>Bacteria</taxon>
        <taxon>Candidatus Uhriibacteriota</taxon>
    </lineage>
</organism>
<sequence length="290" mass="31957">MKKPLISIGELIDQSWDVYRLRFVELLSVSGWFIITAILLAVALAFYPSATKLQVGSVLSTMETMGVLLFSLTTLLITPLLSFWLYTSLTKMLGAHFSRKQVEPKIALREGRNVFIPTAFTSIRVMFMVLLAVVIGFGPAAIIATIGSLTNISGFIILANLLLVVGIFVSLFLSIKWMVYYILAPLLTILDGIRGKEALAQSRSLIEGRFWGVLFRITIPKLVFVLFGVFAMSIVGYLVGILIDASGGINLDIQLRISTMTQTVVPILIATFINPLIIISDVLLLRSLKE</sequence>
<accession>A0A0G0MKI3</accession>
<feature type="transmembrane region" description="Helical" evidence="1">
    <location>
        <begin position="152"/>
        <end position="173"/>
    </location>
</feature>
<evidence type="ECO:0000256" key="1">
    <source>
        <dbReference type="SAM" id="Phobius"/>
    </source>
</evidence>
<feature type="transmembrane region" description="Helical" evidence="1">
    <location>
        <begin position="21"/>
        <end position="47"/>
    </location>
</feature>
<reference evidence="2 3" key="1">
    <citation type="journal article" date="2015" name="Nature">
        <title>rRNA introns, odd ribosomes, and small enigmatic genomes across a large radiation of phyla.</title>
        <authorList>
            <person name="Brown C.T."/>
            <person name="Hug L.A."/>
            <person name="Thomas B.C."/>
            <person name="Sharon I."/>
            <person name="Castelle C.J."/>
            <person name="Singh A."/>
            <person name="Wilkins M.J."/>
            <person name="Williams K.H."/>
            <person name="Banfield J.F."/>
        </authorList>
    </citation>
    <scope>NUCLEOTIDE SEQUENCE [LARGE SCALE GENOMIC DNA]</scope>
</reference>